<reference evidence="2" key="1">
    <citation type="submission" date="2023-11" db="EMBL/GenBank/DDBJ databases">
        <title>Genome assemblies of two species of porcelain crab, Petrolisthes cinctipes and Petrolisthes manimaculis (Anomura: Porcellanidae).</title>
        <authorList>
            <person name="Angst P."/>
        </authorList>
    </citation>
    <scope>NUCLEOTIDE SEQUENCE</scope>
    <source>
        <strain evidence="2">PB745_02</strain>
        <tissue evidence="2">Gill</tissue>
    </source>
</reference>
<accession>A0AAE1PQW5</accession>
<name>A0AAE1PQW5_9EUCA</name>
<dbReference type="EMBL" id="JAWZYT010001487">
    <property type="protein sequence ID" value="KAK4311744.1"/>
    <property type="molecule type" value="Genomic_DNA"/>
</dbReference>
<organism evidence="2 3">
    <name type="scientific">Petrolisthes manimaculis</name>
    <dbReference type="NCBI Taxonomy" id="1843537"/>
    <lineage>
        <taxon>Eukaryota</taxon>
        <taxon>Metazoa</taxon>
        <taxon>Ecdysozoa</taxon>
        <taxon>Arthropoda</taxon>
        <taxon>Crustacea</taxon>
        <taxon>Multicrustacea</taxon>
        <taxon>Malacostraca</taxon>
        <taxon>Eumalacostraca</taxon>
        <taxon>Eucarida</taxon>
        <taxon>Decapoda</taxon>
        <taxon>Pleocyemata</taxon>
        <taxon>Anomura</taxon>
        <taxon>Galatheoidea</taxon>
        <taxon>Porcellanidae</taxon>
        <taxon>Petrolisthes</taxon>
    </lineage>
</organism>
<proteinExistence type="predicted"/>
<evidence type="ECO:0000313" key="3">
    <source>
        <dbReference type="Proteomes" id="UP001292094"/>
    </source>
</evidence>
<dbReference type="Proteomes" id="UP001292094">
    <property type="component" value="Unassembled WGS sequence"/>
</dbReference>
<keyword evidence="3" id="KW-1185">Reference proteome</keyword>
<gene>
    <name evidence="2" type="ORF">Pmani_016781</name>
</gene>
<comment type="caution">
    <text evidence="2">The sequence shown here is derived from an EMBL/GenBank/DDBJ whole genome shotgun (WGS) entry which is preliminary data.</text>
</comment>
<evidence type="ECO:0000256" key="1">
    <source>
        <dbReference type="SAM" id="MobiDB-lite"/>
    </source>
</evidence>
<dbReference type="AlphaFoldDB" id="A0AAE1PQW5"/>
<feature type="compositionally biased region" description="Polar residues" evidence="1">
    <location>
        <begin position="53"/>
        <end position="63"/>
    </location>
</feature>
<protein>
    <submittedName>
        <fullName evidence="2">Uncharacterized protein</fullName>
    </submittedName>
</protein>
<evidence type="ECO:0000313" key="2">
    <source>
        <dbReference type="EMBL" id="KAK4311744.1"/>
    </source>
</evidence>
<sequence length="83" mass="8900">MRGGMSKDEGRLVPGALLELPPAPPPAGWLVGEWWEGVAEWHCRLLAIPLSVSAQSPDQSQPVHSLRALPDTGSAGERVYTTD</sequence>
<feature type="region of interest" description="Disordered" evidence="1">
    <location>
        <begin position="53"/>
        <end position="83"/>
    </location>
</feature>